<dbReference type="RefSeq" id="WP_164363481.1">
    <property type="nucleotide sequence ID" value="NZ_CP066776.1"/>
</dbReference>
<keyword evidence="4" id="KW-0804">Transcription</keyword>
<evidence type="ECO:0000256" key="4">
    <source>
        <dbReference type="ARBA" id="ARBA00023163"/>
    </source>
</evidence>
<keyword evidence="2" id="KW-0805">Transcription regulation</keyword>
<proteinExistence type="inferred from homology"/>
<evidence type="ECO:0000313" key="6">
    <source>
        <dbReference type="Proteomes" id="UP000475117"/>
    </source>
</evidence>
<dbReference type="InterPro" id="IPR036390">
    <property type="entry name" value="WH_DNA-bd_sf"/>
</dbReference>
<dbReference type="PANTHER" id="PTHR30126:SF94">
    <property type="entry name" value="LYSR FAMILY TRANSCRIPTIONAL REGULATOR"/>
    <property type="match status" value="1"/>
</dbReference>
<comment type="similarity">
    <text evidence="1">Belongs to the LysR transcriptional regulatory family.</text>
</comment>
<accession>A0A6B3LAF2</accession>
<dbReference type="GO" id="GO:0003700">
    <property type="term" value="F:DNA-binding transcription factor activity"/>
    <property type="evidence" value="ECO:0007669"/>
    <property type="project" value="InterPro"/>
</dbReference>
<dbReference type="AlphaFoldDB" id="A0A6B3LAF2"/>
<dbReference type="InterPro" id="IPR036388">
    <property type="entry name" value="WH-like_DNA-bd_sf"/>
</dbReference>
<organism evidence="5 6">
    <name type="scientific">Sulfuriroseicoccus oceanibius</name>
    <dbReference type="NCBI Taxonomy" id="2707525"/>
    <lineage>
        <taxon>Bacteria</taxon>
        <taxon>Pseudomonadati</taxon>
        <taxon>Verrucomicrobiota</taxon>
        <taxon>Verrucomicrobiia</taxon>
        <taxon>Verrucomicrobiales</taxon>
        <taxon>Verrucomicrobiaceae</taxon>
        <taxon>Sulfuriroseicoccus</taxon>
    </lineage>
</organism>
<dbReference type="NCBIfam" id="NF008095">
    <property type="entry name" value="PRK10837.1"/>
    <property type="match status" value="1"/>
</dbReference>
<dbReference type="Proteomes" id="UP000475117">
    <property type="component" value="Chromosome"/>
</dbReference>
<dbReference type="EMBL" id="CP066776">
    <property type="protein sequence ID" value="QQL43972.1"/>
    <property type="molecule type" value="Genomic_DNA"/>
</dbReference>
<dbReference type="PROSITE" id="PS50931">
    <property type="entry name" value="HTH_LYSR"/>
    <property type="match status" value="1"/>
</dbReference>
<evidence type="ECO:0000256" key="3">
    <source>
        <dbReference type="ARBA" id="ARBA00023125"/>
    </source>
</evidence>
<dbReference type="SUPFAM" id="SSF53850">
    <property type="entry name" value="Periplasmic binding protein-like II"/>
    <property type="match status" value="1"/>
</dbReference>
<dbReference type="Pfam" id="PF03466">
    <property type="entry name" value="LysR_substrate"/>
    <property type="match status" value="1"/>
</dbReference>
<protein>
    <submittedName>
        <fullName evidence="5">LysR family transcriptional regulator</fullName>
    </submittedName>
</protein>
<dbReference type="GO" id="GO:0000976">
    <property type="term" value="F:transcription cis-regulatory region binding"/>
    <property type="evidence" value="ECO:0007669"/>
    <property type="project" value="TreeGrafter"/>
</dbReference>
<evidence type="ECO:0000256" key="1">
    <source>
        <dbReference type="ARBA" id="ARBA00009437"/>
    </source>
</evidence>
<gene>
    <name evidence="5" type="ORF">G3M56_008695</name>
</gene>
<dbReference type="InterPro" id="IPR000847">
    <property type="entry name" value="LysR_HTH_N"/>
</dbReference>
<keyword evidence="3" id="KW-0238">DNA-binding</keyword>
<name>A0A6B3LAF2_9BACT</name>
<reference evidence="5 6" key="1">
    <citation type="submission" date="2020-12" db="EMBL/GenBank/DDBJ databases">
        <title>Sulforoseuscoccus oceanibium gen. nov., sp. nov., a representative of the phylum Verrucomicrobia with special cytoplasmic membrane, and proposal of Sulforoseuscoccusaceae fam. nov.</title>
        <authorList>
            <person name="Xi F."/>
        </authorList>
    </citation>
    <scope>NUCLEOTIDE SEQUENCE [LARGE SCALE GENOMIC DNA]</scope>
    <source>
        <strain evidence="5 6">T37</strain>
    </source>
</reference>
<dbReference type="Gene3D" id="3.40.190.290">
    <property type="match status" value="1"/>
</dbReference>
<dbReference type="Pfam" id="PF00126">
    <property type="entry name" value="HTH_1"/>
    <property type="match status" value="1"/>
</dbReference>
<dbReference type="PANTHER" id="PTHR30126">
    <property type="entry name" value="HTH-TYPE TRANSCRIPTIONAL REGULATOR"/>
    <property type="match status" value="1"/>
</dbReference>
<sequence>MQITLRQVELFLAIVKAGNMTHAAKSIALSQSALSMALKELEDQLGGPLFDRTGRGLQLNDRGRLLYPRAHELLQRVYDIEHMFDHSNEELHGELVVAASSTIGNYLLPEILARFCSDHPNVEIKTVVGNTSDVAQAIAACNADIGFVEGTSLTPHTELKPWRDDDLVIIAHPEHPLAKFRSPTIDHLLEYDWVLREAGSGTRSVFESALAERAANVRIRMELGSSEAVKRAVQQNLGLGCLSQHVVADQLTTGQLTAISVRGLNLHRTLFSILHRDKYRTPLLDAFATACGA</sequence>
<dbReference type="CDD" id="cd08420">
    <property type="entry name" value="PBP2_CysL_like"/>
    <property type="match status" value="1"/>
</dbReference>
<evidence type="ECO:0000256" key="2">
    <source>
        <dbReference type="ARBA" id="ARBA00023015"/>
    </source>
</evidence>
<dbReference type="FunFam" id="1.10.10.10:FF:000001">
    <property type="entry name" value="LysR family transcriptional regulator"/>
    <property type="match status" value="1"/>
</dbReference>
<dbReference type="KEGG" id="soa:G3M56_008695"/>
<keyword evidence="6" id="KW-1185">Reference proteome</keyword>
<dbReference type="PRINTS" id="PR00039">
    <property type="entry name" value="HTHLYSR"/>
</dbReference>
<dbReference type="InterPro" id="IPR005119">
    <property type="entry name" value="LysR_subst-bd"/>
</dbReference>
<evidence type="ECO:0000313" key="5">
    <source>
        <dbReference type="EMBL" id="QQL43972.1"/>
    </source>
</evidence>
<dbReference type="Gene3D" id="1.10.10.10">
    <property type="entry name" value="Winged helix-like DNA-binding domain superfamily/Winged helix DNA-binding domain"/>
    <property type="match status" value="1"/>
</dbReference>
<dbReference type="SUPFAM" id="SSF46785">
    <property type="entry name" value="Winged helix' DNA-binding domain"/>
    <property type="match status" value="1"/>
</dbReference>